<feature type="region of interest" description="Disordered" evidence="1">
    <location>
        <begin position="81"/>
        <end position="140"/>
    </location>
</feature>
<keyword evidence="4" id="KW-1185">Reference proteome</keyword>
<evidence type="ECO:0000256" key="2">
    <source>
        <dbReference type="SAM" id="Phobius"/>
    </source>
</evidence>
<evidence type="ECO:0000313" key="4">
    <source>
        <dbReference type="Proteomes" id="UP000675881"/>
    </source>
</evidence>
<dbReference type="Proteomes" id="UP000675881">
    <property type="component" value="Chromosome 1"/>
</dbReference>
<evidence type="ECO:0000256" key="1">
    <source>
        <dbReference type="SAM" id="MobiDB-lite"/>
    </source>
</evidence>
<proteinExistence type="predicted"/>
<evidence type="ECO:0000313" key="3">
    <source>
        <dbReference type="EMBL" id="CAF2757857.1"/>
    </source>
</evidence>
<feature type="compositionally biased region" description="Polar residues" evidence="1">
    <location>
        <begin position="19"/>
        <end position="28"/>
    </location>
</feature>
<dbReference type="AlphaFoldDB" id="A0A7R8CF55"/>
<accession>A0A7R8CF55</accession>
<keyword evidence="2" id="KW-1133">Transmembrane helix</keyword>
<dbReference type="OrthoDB" id="10473145at2759"/>
<dbReference type="EMBL" id="HG994580">
    <property type="protein sequence ID" value="CAF2757857.1"/>
    <property type="molecule type" value="Genomic_DNA"/>
</dbReference>
<keyword evidence="2" id="KW-0812">Transmembrane</keyword>
<name>A0A7R8CF55_LEPSM</name>
<feature type="region of interest" description="Disordered" evidence="1">
    <location>
        <begin position="1"/>
        <end position="46"/>
    </location>
</feature>
<reference evidence="3" key="1">
    <citation type="submission" date="2021-02" db="EMBL/GenBank/DDBJ databases">
        <authorList>
            <person name="Bekaert M."/>
        </authorList>
    </citation>
    <scope>NUCLEOTIDE SEQUENCE</scope>
    <source>
        <strain evidence="3">IoA-00</strain>
    </source>
</reference>
<keyword evidence="2" id="KW-0472">Membrane</keyword>
<gene>
    <name evidence="3" type="ORF">LSAA_1224</name>
</gene>
<organism evidence="3 4">
    <name type="scientific">Lepeophtheirus salmonis</name>
    <name type="common">Salmon louse</name>
    <name type="synonym">Caligus salmonis</name>
    <dbReference type="NCBI Taxonomy" id="72036"/>
    <lineage>
        <taxon>Eukaryota</taxon>
        <taxon>Metazoa</taxon>
        <taxon>Ecdysozoa</taxon>
        <taxon>Arthropoda</taxon>
        <taxon>Crustacea</taxon>
        <taxon>Multicrustacea</taxon>
        <taxon>Hexanauplia</taxon>
        <taxon>Copepoda</taxon>
        <taxon>Siphonostomatoida</taxon>
        <taxon>Caligidae</taxon>
        <taxon>Lepeophtheirus</taxon>
    </lineage>
</organism>
<feature type="compositionally biased region" description="Polar residues" evidence="1">
    <location>
        <begin position="1"/>
        <end position="12"/>
    </location>
</feature>
<feature type="transmembrane region" description="Helical" evidence="2">
    <location>
        <begin position="177"/>
        <end position="202"/>
    </location>
</feature>
<feature type="compositionally biased region" description="Basic and acidic residues" evidence="1">
    <location>
        <begin position="30"/>
        <end position="46"/>
    </location>
</feature>
<protein>
    <submittedName>
        <fullName evidence="3">(salmon louse) hypothetical protein</fullName>
    </submittedName>
</protein>
<sequence>MASIPSYVSMSQKVGGDDSNIQYDSLLSSHDAKRRYSERPPADALEAKHREKLFQLARKGALSDSDLRLEQWLLEKKGGRLIPPRKSSRAHSHQGVGLLAPQLTRSSSKRSTKSSLAAINSSFSDPRRRSSENPSHYRPSKTVLSDFEAAEILEAVLDAQKENYAGSPPPEKERRRIVIIVSVFALLLTFLAAGMVGITFGLSPILEEFHGKIYN</sequence>